<dbReference type="eggNOG" id="COG1307">
    <property type="taxonomic scope" value="Bacteria"/>
</dbReference>
<dbReference type="GO" id="GO:0008289">
    <property type="term" value="F:lipid binding"/>
    <property type="evidence" value="ECO:0007669"/>
    <property type="project" value="UniProtKB-KW"/>
</dbReference>
<sequence length="307" mass="34753">MKIGVLTDSSSYLTKEQQEKYHIDVIPIPIIWGDKVYKDLVDIKYEEFYQKLASCDTLPTTSQPSVGEFKRYVDRYVENGYTDLIVIPLSSGLSSFYSSIASVANEETRINIHLFDCRITCAGEADAAMLAAKLVQAGADVDLIMHDLEDLRKTMDVRFMVDDLNHLKRTGRLSNAASFVGGLLKIKPILSMDVQGEGKISAIAKERQYKRAYKHVKNDFATLTENMPYPIQCTIFDSLDPKRGQEWLEDYEASFPKVRFDRSIIGPVVGVHVGQHTVSMIWCRDINSYFDENGKPIENISSKEVKD</sequence>
<dbReference type="OrthoDB" id="9775494at2"/>
<gene>
    <name evidence="3" type="ORF">FC39_GL001471</name>
</gene>
<evidence type="ECO:0000313" key="3">
    <source>
        <dbReference type="EMBL" id="KRM38077.1"/>
    </source>
</evidence>
<accession>A0A0R1Y7H3</accession>
<keyword evidence="2" id="KW-0446">Lipid-binding</keyword>
<dbReference type="NCBIfam" id="TIGR00762">
    <property type="entry name" value="DegV"/>
    <property type="match status" value="1"/>
</dbReference>
<dbReference type="Proteomes" id="UP000051223">
    <property type="component" value="Unassembled WGS sequence"/>
</dbReference>
<organism evidence="3 4">
    <name type="scientific">Lactobacillus hamsteri DSM 5661 = JCM 6256</name>
    <dbReference type="NCBI Taxonomy" id="1423754"/>
    <lineage>
        <taxon>Bacteria</taxon>
        <taxon>Bacillati</taxon>
        <taxon>Bacillota</taxon>
        <taxon>Bacilli</taxon>
        <taxon>Lactobacillales</taxon>
        <taxon>Lactobacillaceae</taxon>
        <taxon>Lactobacillus</taxon>
    </lineage>
</organism>
<comment type="function">
    <text evidence="1">May bind long-chain fatty acids, such as palmitate, and may play a role in lipid transport or fatty acid metabolism.</text>
</comment>
<proteinExistence type="predicted"/>
<dbReference type="InterPro" id="IPR050270">
    <property type="entry name" value="DegV_domain_contain"/>
</dbReference>
<evidence type="ECO:0000256" key="2">
    <source>
        <dbReference type="ARBA" id="ARBA00023121"/>
    </source>
</evidence>
<dbReference type="Gene3D" id="3.40.50.10170">
    <property type="match status" value="1"/>
</dbReference>
<dbReference type="InterPro" id="IPR043168">
    <property type="entry name" value="DegV_C"/>
</dbReference>
<dbReference type="AlphaFoldDB" id="A0A0R1Y7H3"/>
<dbReference type="PANTHER" id="PTHR33434">
    <property type="entry name" value="DEGV DOMAIN-CONTAINING PROTEIN DR_1986-RELATED"/>
    <property type="match status" value="1"/>
</dbReference>
<dbReference type="Gene3D" id="3.30.1180.10">
    <property type="match status" value="1"/>
</dbReference>
<protein>
    <recommendedName>
        <fullName evidence="5">DegV family protein</fullName>
    </recommendedName>
</protein>
<dbReference type="Pfam" id="PF02645">
    <property type="entry name" value="DegV"/>
    <property type="match status" value="1"/>
</dbReference>
<comment type="caution">
    <text evidence="3">The sequence shown here is derived from an EMBL/GenBank/DDBJ whole genome shotgun (WGS) entry which is preliminary data.</text>
</comment>
<evidence type="ECO:0000313" key="4">
    <source>
        <dbReference type="Proteomes" id="UP000051223"/>
    </source>
</evidence>
<dbReference type="SUPFAM" id="SSF82549">
    <property type="entry name" value="DAK1/DegV-like"/>
    <property type="match status" value="1"/>
</dbReference>
<dbReference type="InterPro" id="IPR003797">
    <property type="entry name" value="DegV"/>
</dbReference>
<name>A0A0R1Y7H3_9LACO</name>
<reference evidence="3 4" key="1">
    <citation type="journal article" date="2015" name="Genome Announc.">
        <title>Expanding the biotechnology potential of lactobacilli through comparative genomics of 213 strains and associated genera.</title>
        <authorList>
            <person name="Sun Z."/>
            <person name="Harris H.M."/>
            <person name="McCann A."/>
            <person name="Guo C."/>
            <person name="Argimon S."/>
            <person name="Zhang W."/>
            <person name="Yang X."/>
            <person name="Jeffery I.B."/>
            <person name="Cooney J.C."/>
            <person name="Kagawa T.F."/>
            <person name="Liu W."/>
            <person name="Song Y."/>
            <person name="Salvetti E."/>
            <person name="Wrobel A."/>
            <person name="Rasinkangas P."/>
            <person name="Parkhill J."/>
            <person name="Rea M.C."/>
            <person name="O'Sullivan O."/>
            <person name="Ritari J."/>
            <person name="Douillard F.P."/>
            <person name="Paul Ross R."/>
            <person name="Yang R."/>
            <person name="Briner A.E."/>
            <person name="Felis G.E."/>
            <person name="de Vos W.M."/>
            <person name="Barrangou R."/>
            <person name="Klaenhammer T.R."/>
            <person name="Caufield P.W."/>
            <person name="Cui Y."/>
            <person name="Zhang H."/>
            <person name="O'Toole P.W."/>
        </authorList>
    </citation>
    <scope>NUCLEOTIDE SEQUENCE [LARGE SCALE GENOMIC DNA]</scope>
    <source>
        <strain evidence="3 4">DSM 5661</strain>
    </source>
</reference>
<dbReference type="PANTHER" id="PTHR33434:SF2">
    <property type="entry name" value="FATTY ACID-BINDING PROTEIN TM_1468"/>
    <property type="match status" value="1"/>
</dbReference>
<dbReference type="EMBL" id="AZGI01000054">
    <property type="protein sequence ID" value="KRM38077.1"/>
    <property type="molecule type" value="Genomic_DNA"/>
</dbReference>
<dbReference type="PROSITE" id="PS51482">
    <property type="entry name" value="DEGV"/>
    <property type="match status" value="1"/>
</dbReference>
<dbReference type="RefSeq" id="WP_025080475.1">
    <property type="nucleotide sequence ID" value="NZ_AZGI01000054.1"/>
</dbReference>
<dbReference type="PATRIC" id="fig|1423754.3.peg.1514"/>
<evidence type="ECO:0000256" key="1">
    <source>
        <dbReference type="ARBA" id="ARBA00003238"/>
    </source>
</evidence>
<keyword evidence="4" id="KW-1185">Reference proteome</keyword>
<evidence type="ECO:0008006" key="5">
    <source>
        <dbReference type="Google" id="ProtNLM"/>
    </source>
</evidence>
<dbReference type="STRING" id="1423754.FC39_GL001471"/>